<evidence type="ECO:0000313" key="4">
    <source>
        <dbReference type="Proteomes" id="UP000095512"/>
    </source>
</evidence>
<dbReference type="Proteomes" id="UP000095512">
    <property type="component" value="Unassembled WGS sequence"/>
</dbReference>
<reference evidence="3 4" key="1">
    <citation type="submission" date="2015-09" db="EMBL/GenBank/DDBJ databases">
        <authorList>
            <consortium name="Pathogen Informatics"/>
        </authorList>
    </citation>
    <scope>NUCLEOTIDE SEQUENCE [LARGE SCALE GENOMIC DNA]</scope>
    <source>
        <strain evidence="3 4">2789STDY5834865</strain>
    </source>
</reference>
<gene>
    <name evidence="3" type="ORF">ERS852480_03110</name>
</gene>
<dbReference type="InterPro" id="IPR041420">
    <property type="entry name" value="PBECR4"/>
</dbReference>
<organism evidence="3 4">
    <name type="scientific">Enterocloster clostridioformis</name>
    <dbReference type="NCBI Taxonomy" id="1531"/>
    <lineage>
        <taxon>Bacteria</taxon>
        <taxon>Bacillati</taxon>
        <taxon>Bacillota</taxon>
        <taxon>Clostridia</taxon>
        <taxon>Lachnospirales</taxon>
        <taxon>Lachnospiraceae</taxon>
        <taxon>Enterocloster</taxon>
    </lineage>
</organism>
<dbReference type="EMBL" id="CZAB01000030">
    <property type="protein sequence ID" value="CUP33460.1"/>
    <property type="molecule type" value="Genomic_DNA"/>
</dbReference>
<dbReference type="AlphaFoldDB" id="A0A174MGZ6"/>
<proteinExistence type="predicted"/>
<accession>A0A174MGZ6</accession>
<evidence type="ECO:0000259" key="2">
    <source>
        <dbReference type="Pfam" id="PF18813"/>
    </source>
</evidence>
<name>A0A174MGZ6_9FIRM</name>
<dbReference type="Pfam" id="PF18813">
    <property type="entry name" value="PBECR4"/>
    <property type="match status" value="1"/>
</dbReference>
<feature type="region of interest" description="Disordered" evidence="1">
    <location>
        <begin position="191"/>
        <end position="210"/>
    </location>
</feature>
<evidence type="ECO:0000313" key="3">
    <source>
        <dbReference type="EMBL" id="CUP33460.1"/>
    </source>
</evidence>
<evidence type="ECO:0000256" key="1">
    <source>
        <dbReference type="SAM" id="MobiDB-lite"/>
    </source>
</evidence>
<feature type="domain" description="Phage-Barnase-EndoU-ColicinE5/D-RelE like nuclease 4" evidence="2">
    <location>
        <begin position="4"/>
        <end position="188"/>
    </location>
</feature>
<protein>
    <recommendedName>
        <fullName evidence="2">Phage-Barnase-EndoU-ColicinE5/D-RelE like nuclease 4 domain-containing protein</fullName>
    </recommendedName>
</protein>
<dbReference type="RefSeq" id="WP_027641813.1">
    <property type="nucleotide sequence ID" value="NZ_CZAB01000030.1"/>
</dbReference>
<sequence>MDHLQKCALAFEHLLDINYHIIIGRKGKSVELNILFDPIEFHHLIGLHKLRDLRVARANREKVFQNCLSGTLSIQDLMKSRHFSEIEKRIQPFDKIETFLDSNQLVFRYNKKLQTFSLIEAEYLLSTHFENTDVYIFLDQLSEENQFFCRSFFPKEKKDYTIGQPQFTLLFKEKITVSTGEKIIQYDRLTPKNKPASIPPQEIPEKGQAE</sequence>